<evidence type="ECO:0000313" key="1">
    <source>
        <dbReference type="EMBL" id="KAJ1131247.1"/>
    </source>
</evidence>
<dbReference type="AlphaFoldDB" id="A0AAV7PSH6"/>
<protein>
    <submittedName>
        <fullName evidence="1">Uncharacterized protein</fullName>
    </submittedName>
</protein>
<sequence length="137" mass="14485">MCRGGGPCRLLGPYALWLQDVPHWRAVACALSTVAIKFGDSDRGKSGGGPLPSPLTPTPPDALFFAGCLSRAVQIAAAVPRLWGGFPSLGRPLTLGRGRPRRQRPPAVRVRWLCGHHISLGKSVISPGCTSRSPGEL</sequence>
<comment type="caution">
    <text evidence="1">The sequence shown here is derived from an EMBL/GenBank/DDBJ whole genome shotgun (WGS) entry which is preliminary data.</text>
</comment>
<name>A0AAV7PSH6_PLEWA</name>
<dbReference type="Proteomes" id="UP001066276">
    <property type="component" value="Chromosome 7"/>
</dbReference>
<dbReference type="EMBL" id="JANPWB010000011">
    <property type="protein sequence ID" value="KAJ1131247.1"/>
    <property type="molecule type" value="Genomic_DNA"/>
</dbReference>
<accession>A0AAV7PSH6</accession>
<evidence type="ECO:0000313" key="2">
    <source>
        <dbReference type="Proteomes" id="UP001066276"/>
    </source>
</evidence>
<reference evidence="1" key="1">
    <citation type="journal article" date="2022" name="bioRxiv">
        <title>Sequencing and chromosome-scale assembly of the giantPleurodeles waltlgenome.</title>
        <authorList>
            <person name="Brown T."/>
            <person name="Elewa A."/>
            <person name="Iarovenko S."/>
            <person name="Subramanian E."/>
            <person name="Araus A.J."/>
            <person name="Petzold A."/>
            <person name="Susuki M."/>
            <person name="Suzuki K.-i.T."/>
            <person name="Hayashi T."/>
            <person name="Toyoda A."/>
            <person name="Oliveira C."/>
            <person name="Osipova E."/>
            <person name="Leigh N.D."/>
            <person name="Simon A."/>
            <person name="Yun M.H."/>
        </authorList>
    </citation>
    <scope>NUCLEOTIDE SEQUENCE</scope>
    <source>
        <strain evidence="1">20211129_DDA</strain>
        <tissue evidence="1">Liver</tissue>
    </source>
</reference>
<keyword evidence="2" id="KW-1185">Reference proteome</keyword>
<proteinExistence type="predicted"/>
<gene>
    <name evidence="1" type="ORF">NDU88_009586</name>
</gene>
<organism evidence="1 2">
    <name type="scientific">Pleurodeles waltl</name>
    <name type="common">Iberian ribbed newt</name>
    <dbReference type="NCBI Taxonomy" id="8319"/>
    <lineage>
        <taxon>Eukaryota</taxon>
        <taxon>Metazoa</taxon>
        <taxon>Chordata</taxon>
        <taxon>Craniata</taxon>
        <taxon>Vertebrata</taxon>
        <taxon>Euteleostomi</taxon>
        <taxon>Amphibia</taxon>
        <taxon>Batrachia</taxon>
        <taxon>Caudata</taxon>
        <taxon>Salamandroidea</taxon>
        <taxon>Salamandridae</taxon>
        <taxon>Pleurodelinae</taxon>
        <taxon>Pleurodeles</taxon>
    </lineage>
</organism>